<dbReference type="InterPro" id="IPR058592">
    <property type="entry name" value="Gtf3_C"/>
</dbReference>
<gene>
    <name evidence="2" type="ORF">KTT_44800</name>
</gene>
<dbReference type="Pfam" id="PF26337">
    <property type="entry name" value="Gtf3_C"/>
    <property type="match status" value="1"/>
</dbReference>
<evidence type="ECO:0000259" key="1">
    <source>
        <dbReference type="Pfam" id="PF26337"/>
    </source>
</evidence>
<proteinExistence type="predicted"/>
<dbReference type="AlphaFoldDB" id="A0A402A6K5"/>
<sequence length="365" mass="42681">MNILILGDLYTHVDRILALSEMGHTVVYCYTYFPKSLKKIEGTIPCYPLARYSFLEQIHHLVDKYEINVIYSGLHFFDGSLEATIELLDGGITVPIVRHYKEHRCSPTMKERRTLMETAGQIYINDESVEYFRDVYGINLWSTHVMDAELISREYMKETLTPKLSRVTGEPHILIAGNISMANDHQDVRELCLAMNKHRIHVHLYGIYHHQDEEHNIFIRPYAPTLQVYKRLADLYPYVHIHDYITPEEFTQEWSGYDAGFLHVPVPREHYYGRFEQLNMPCRYAAYLAAALPLAAHEGQTAMARFVKKNHLGLVYQSYDELAEQLHDTQHMESLTRSVEDKRYNFSFEAQAPHLIHILSQYARL</sequence>
<dbReference type="Proteomes" id="UP000287352">
    <property type="component" value="Unassembled WGS sequence"/>
</dbReference>
<organism evidence="2 3">
    <name type="scientific">Tengunoibacter tsumagoiensis</name>
    <dbReference type="NCBI Taxonomy" id="2014871"/>
    <lineage>
        <taxon>Bacteria</taxon>
        <taxon>Bacillati</taxon>
        <taxon>Chloroflexota</taxon>
        <taxon>Ktedonobacteria</taxon>
        <taxon>Ktedonobacterales</taxon>
        <taxon>Dictyobacteraceae</taxon>
        <taxon>Tengunoibacter</taxon>
    </lineage>
</organism>
<dbReference type="RefSeq" id="WP_126582174.1">
    <property type="nucleotide sequence ID" value="NZ_BIFR01000002.1"/>
</dbReference>
<dbReference type="EMBL" id="BIFR01000002">
    <property type="protein sequence ID" value="GCE14621.1"/>
    <property type="molecule type" value="Genomic_DNA"/>
</dbReference>
<reference evidence="3" key="1">
    <citation type="submission" date="2018-12" db="EMBL/GenBank/DDBJ databases">
        <title>Tengunoibacter tsumagoiensis gen. nov., sp. nov., Dictyobacter kobayashii sp. nov., D. alpinus sp. nov., and D. joshuensis sp. nov. and description of Dictyobacteraceae fam. nov. within the order Ktedonobacterales isolated from Tengu-no-mugimeshi.</title>
        <authorList>
            <person name="Wang C.M."/>
            <person name="Zheng Y."/>
            <person name="Sakai Y."/>
            <person name="Toyoda A."/>
            <person name="Minakuchi Y."/>
            <person name="Abe K."/>
            <person name="Yokota A."/>
            <person name="Yabe S."/>
        </authorList>
    </citation>
    <scope>NUCLEOTIDE SEQUENCE [LARGE SCALE GENOMIC DNA]</scope>
    <source>
        <strain evidence="3">Uno3</strain>
    </source>
</reference>
<dbReference type="Gene3D" id="3.40.50.2000">
    <property type="entry name" value="Glycogen Phosphorylase B"/>
    <property type="match status" value="1"/>
</dbReference>
<evidence type="ECO:0000313" key="3">
    <source>
        <dbReference type="Proteomes" id="UP000287352"/>
    </source>
</evidence>
<keyword evidence="3" id="KW-1185">Reference proteome</keyword>
<feature type="domain" description="Glucosyltransferase 3-like C-terminal" evidence="1">
    <location>
        <begin position="231"/>
        <end position="331"/>
    </location>
</feature>
<dbReference type="OrthoDB" id="9802649at2"/>
<evidence type="ECO:0000313" key="2">
    <source>
        <dbReference type="EMBL" id="GCE14621.1"/>
    </source>
</evidence>
<comment type="caution">
    <text evidence="2">The sequence shown here is derived from an EMBL/GenBank/DDBJ whole genome shotgun (WGS) entry which is preliminary data.</text>
</comment>
<accession>A0A402A6K5</accession>
<name>A0A402A6K5_9CHLR</name>
<protein>
    <recommendedName>
        <fullName evidence="1">Glucosyltransferase 3-like C-terminal domain-containing protein</fullName>
    </recommendedName>
</protein>
<dbReference type="SUPFAM" id="SSF53756">
    <property type="entry name" value="UDP-Glycosyltransferase/glycogen phosphorylase"/>
    <property type="match status" value="1"/>
</dbReference>